<dbReference type="PANTHER" id="PTHR30269:SF0">
    <property type="entry name" value="MEMBRANE TRANSPORTER PROTEIN YFCA-RELATED"/>
    <property type="match status" value="1"/>
</dbReference>
<dbReference type="RefSeq" id="WP_120354933.1">
    <property type="nucleotide sequence ID" value="NZ_RAQO01000005.1"/>
</dbReference>
<evidence type="ECO:0000256" key="3">
    <source>
        <dbReference type="ARBA" id="ARBA00022448"/>
    </source>
</evidence>
<evidence type="ECO:0000256" key="2">
    <source>
        <dbReference type="ARBA" id="ARBA00009142"/>
    </source>
</evidence>
<feature type="transmembrane region" description="Helical" evidence="8">
    <location>
        <begin position="76"/>
        <end position="98"/>
    </location>
</feature>
<feature type="transmembrane region" description="Helical" evidence="8">
    <location>
        <begin position="105"/>
        <end position="125"/>
    </location>
</feature>
<dbReference type="InterPro" id="IPR052017">
    <property type="entry name" value="TSUP"/>
</dbReference>
<evidence type="ECO:0000313" key="9">
    <source>
        <dbReference type="EMBL" id="RKF18853.1"/>
    </source>
</evidence>
<dbReference type="GO" id="GO:0005886">
    <property type="term" value="C:plasma membrane"/>
    <property type="evidence" value="ECO:0007669"/>
    <property type="project" value="UniProtKB-SubCell"/>
</dbReference>
<organism evidence="9 10">
    <name type="scientific">Alginatibacterium sediminis</name>
    <dbReference type="NCBI Taxonomy" id="2164068"/>
    <lineage>
        <taxon>Bacteria</taxon>
        <taxon>Pseudomonadati</taxon>
        <taxon>Pseudomonadota</taxon>
        <taxon>Gammaproteobacteria</taxon>
        <taxon>Alteromonadales</taxon>
        <taxon>Alteromonadaceae</taxon>
        <taxon>Alginatibacterium</taxon>
    </lineage>
</organism>
<comment type="similarity">
    <text evidence="2 8">Belongs to the 4-toluene sulfonate uptake permease (TSUP) (TC 2.A.102) family.</text>
</comment>
<feature type="transmembrane region" description="Helical" evidence="8">
    <location>
        <begin position="145"/>
        <end position="168"/>
    </location>
</feature>
<evidence type="ECO:0000256" key="8">
    <source>
        <dbReference type="RuleBase" id="RU363041"/>
    </source>
</evidence>
<keyword evidence="6 8" id="KW-1133">Transmembrane helix</keyword>
<proteinExistence type="inferred from homology"/>
<keyword evidence="3" id="KW-0813">Transport</keyword>
<evidence type="ECO:0000256" key="4">
    <source>
        <dbReference type="ARBA" id="ARBA00022475"/>
    </source>
</evidence>
<dbReference type="Pfam" id="PF01925">
    <property type="entry name" value="TauE"/>
    <property type="match status" value="1"/>
</dbReference>
<keyword evidence="5 8" id="KW-0812">Transmembrane</keyword>
<feature type="transmembrane region" description="Helical" evidence="8">
    <location>
        <begin position="180"/>
        <end position="199"/>
    </location>
</feature>
<dbReference type="Proteomes" id="UP000286482">
    <property type="component" value="Unassembled WGS sequence"/>
</dbReference>
<evidence type="ECO:0000256" key="5">
    <source>
        <dbReference type="ARBA" id="ARBA00022692"/>
    </source>
</evidence>
<reference evidence="9 10" key="1">
    <citation type="submission" date="2018-09" db="EMBL/GenBank/DDBJ databases">
        <authorList>
            <person name="Wang Z."/>
        </authorList>
    </citation>
    <scope>NUCLEOTIDE SEQUENCE [LARGE SCALE GENOMIC DNA]</scope>
    <source>
        <strain evidence="9 10">ALS 81</strain>
    </source>
</reference>
<accession>A0A420EDV8</accession>
<dbReference type="OrthoDB" id="9807082at2"/>
<sequence length="252" mass="26604">MDFSLLNIAILLVLGAIAGVINVLAGGGSNLTLPALMLMGLPADVANASNRVGVFFQALVGVRGFQKHNKLETTEIVPILIPTLVGGVVGAVLASFLPEQWLKPLLLLTMLGMTFLMIIKPSAIVVESGTVAKKVSQSSMGWWSLFFAGIYGGFVQAGVGFVLIAALAGSLNYDLVRANALKLVCTLAFTSVALLVFIWQSQVNWSAGIILGIGAMAGAQVGVKLALNISPQHLKWFLFWMTLFGVIAALTY</sequence>
<dbReference type="AlphaFoldDB" id="A0A420EDV8"/>
<evidence type="ECO:0000256" key="7">
    <source>
        <dbReference type="ARBA" id="ARBA00023136"/>
    </source>
</evidence>
<dbReference type="InterPro" id="IPR002781">
    <property type="entry name" value="TM_pro_TauE-like"/>
</dbReference>
<comment type="caution">
    <text evidence="9">The sequence shown here is derived from an EMBL/GenBank/DDBJ whole genome shotgun (WGS) entry which is preliminary data.</text>
</comment>
<keyword evidence="10" id="KW-1185">Reference proteome</keyword>
<dbReference type="EMBL" id="RAQO01000005">
    <property type="protein sequence ID" value="RKF18853.1"/>
    <property type="molecule type" value="Genomic_DNA"/>
</dbReference>
<evidence type="ECO:0000256" key="1">
    <source>
        <dbReference type="ARBA" id="ARBA00004651"/>
    </source>
</evidence>
<feature type="transmembrane region" description="Helical" evidence="8">
    <location>
        <begin position="205"/>
        <end position="227"/>
    </location>
</feature>
<feature type="transmembrane region" description="Helical" evidence="8">
    <location>
        <begin position="234"/>
        <end position="251"/>
    </location>
</feature>
<gene>
    <name evidence="9" type="ORF">DBZ36_10720</name>
</gene>
<keyword evidence="7 8" id="KW-0472">Membrane</keyword>
<keyword evidence="4 8" id="KW-1003">Cell membrane</keyword>
<evidence type="ECO:0000256" key="6">
    <source>
        <dbReference type="ARBA" id="ARBA00022989"/>
    </source>
</evidence>
<name>A0A420EDV8_9ALTE</name>
<evidence type="ECO:0000313" key="10">
    <source>
        <dbReference type="Proteomes" id="UP000286482"/>
    </source>
</evidence>
<protein>
    <recommendedName>
        <fullName evidence="8">Probable membrane transporter protein</fullName>
    </recommendedName>
</protein>
<comment type="subcellular location">
    <subcellularLocation>
        <location evidence="1 8">Cell membrane</location>
        <topology evidence="1 8">Multi-pass membrane protein</topology>
    </subcellularLocation>
</comment>
<dbReference type="PANTHER" id="PTHR30269">
    <property type="entry name" value="TRANSMEMBRANE PROTEIN YFCA"/>
    <property type="match status" value="1"/>
</dbReference>